<evidence type="ECO:0000313" key="2">
    <source>
        <dbReference type="EMBL" id="ONK64091.1"/>
    </source>
</evidence>
<dbReference type="EMBL" id="CM007387">
    <property type="protein sequence ID" value="ONK64091.1"/>
    <property type="molecule type" value="Genomic_DNA"/>
</dbReference>
<dbReference type="AlphaFoldDB" id="A0A5P1EHB3"/>
<protein>
    <submittedName>
        <fullName evidence="2">Uncharacterized protein</fullName>
    </submittedName>
</protein>
<accession>A0A5P1EHB3</accession>
<evidence type="ECO:0000313" key="3">
    <source>
        <dbReference type="Proteomes" id="UP000243459"/>
    </source>
</evidence>
<evidence type="ECO:0000256" key="1">
    <source>
        <dbReference type="SAM" id="MobiDB-lite"/>
    </source>
</evidence>
<organism evidence="2 3">
    <name type="scientific">Asparagus officinalis</name>
    <name type="common">Garden asparagus</name>
    <dbReference type="NCBI Taxonomy" id="4686"/>
    <lineage>
        <taxon>Eukaryota</taxon>
        <taxon>Viridiplantae</taxon>
        <taxon>Streptophyta</taxon>
        <taxon>Embryophyta</taxon>
        <taxon>Tracheophyta</taxon>
        <taxon>Spermatophyta</taxon>
        <taxon>Magnoliopsida</taxon>
        <taxon>Liliopsida</taxon>
        <taxon>Asparagales</taxon>
        <taxon>Asparagaceae</taxon>
        <taxon>Asparagoideae</taxon>
        <taxon>Asparagus</taxon>
    </lineage>
</organism>
<dbReference type="Proteomes" id="UP000243459">
    <property type="component" value="Chromosome 7"/>
</dbReference>
<feature type="region of interest" description="Disordered" evidence="1">
    <location>
        <begin position="13"/>
        <end position="38"/>
    </location>
</feature>
<name>A0A5P1EHB3_ASPOF</name>
<keyword evidence="3" id="KW-1185">Reference proteome</keyword>
<proteinExistence type="predicted"/>
<sequence length="155" mass="17631">MGACPEKIAEFMEKKLEGKKKQNRRPRPEKSTKTDVREVDLQLKSLTLSTESDSSIITNTMKSQELKSLHNAKQSEAFIDLSSPSPPLRACKLAKHINIDKVSDIIDICEPETGNKDKYVDVIDICESESEASPEHEKKAKELRLFINSIRRELY</sequence>
<reference evidence="3" key="1">
    <citation type="journal article" date="2017" name="Nat. Commun.">
        <title>The asparagus genome sheds light on the origin and evolution of a young Y chromosome.</title>
        <authorList>
            <person name="Harkess A."/>
            <person name="Zhou J."/>
            <person name="Xu C."/>
            <person name="Bowers J.E."/>
            <person name="Van der Hulst R."/>
            <person name="Ayyampalayam S."/>
            <person name="Mercati F."/>
            <person name="Riccardi P."/>
            <person name="McKain M.R."/>
            <person name="Kakrana A."/>
            <person name="Tang H."/>
            <person name="Ray J."/>
            <person name="Groenendijk J."/>
            <person name="Arikit S."/>
            <person name="Mathioni S.M."/>
            <person name="Nakano M."/>
            <person name="Shan H."/>
            <person name="Telgmann-Rauber A."/>
            <person name="Kanno A."/>
            <person name="Yue Z."/>
            <person name="Chen H."/>
            <person name="Li W."/>
            <person name="Chen Y."/>
            <person name="Xu X."/>
            <person name="Zhang Y."/>
            <person name="Luo S."/>
            <person name="Chen H."/>
            <person name="Gao J."/>
            <person name="Mao Z."/>
            <person name="Pires J.C."/>
            <person name="Luo M."/>
            <person name="Kudrna D."/>
            <person name="Wing R.A."/>
            <person name="Meyers B.C."/>
            <person name="Yi K."/>
            <person name="Kong H."/>
            <person name="Lavrijsen P."/>
            <person name="Sunseri F."/>
            <person name="Falavigna A."/>
            <person name="Ye Y."/>
            <person name="Leebens-Mack J.H."/>
            <person name="Chen G."/>
        </authorList>
    </citation>
    <scope>NUCLEOTIDE SEQUENCE [LARGE SCALE GENOMIC DNA]</scope>
    <source>
        <strain evidence="3">cv. DH0086</strain>
    </source>
</reference>
<gene>
    <name evidence="2" type="ORF">A4U43_C07F21990</name>
</gene>
<dbReference type="Gramene" id="ONK64091">
    <property type="protein sequence ID" value="ONK64091"/>
    <property type="gene ID" value="A4U43_C07F21990"/>
</dbReference>